<protein>
    <submittedName>
        <fullName evidence="2">Uncharacterized protein</fullName>
    </submittedName>
</protein>
<accession>B2JJQ3</accession>
<proteinExistence type="predicted"/>
<evidence type="ECO:0000313" key="3">
    <source>
        <dbReference type="Proteomes" id="UP000001192"/>
    </source>
</evidence>
<evidence type="ECO:0000256" key="1">
    <source>
        <dbReference type="SAM" id="MobiDB-lite"/>
    </source>
</evidence>
<sequence length="89" mass="9690">MTHTGQASTMKHTHEIRKSRWSPSYSASCVTIAFHCAATPCPSNPSNDSHRDGLSDDRRTAHMNAAHAASPRKPPSGRLLCFLDGYAKP</sequence>
<name>B2JJQ3_PARP8</name>
<feature type="region of interest" description="Disordered" evidence="1">
    <location>
        <begin position="1"/>
        <end position="22"/>
    </location>
</feature>
<feature type="region of interest" description="Disordered" evidence="1">
    <location>
        <begin position="40"/>
        <end position="89"/>
    </location>
</feature>
<dbReference type="AlphaFoldDB" id="B2JJQ3"/>
<gene>
    <name evidence="2" type="ordered locus">Bphy_3083</name>
</gene>
<organism evidence="2 3">
    <name type="scientific">Paraburkholderia phymatum (strain DSM 17167 / CIP 108236 / LMG 21445 / STM815)</name>
    <name type="common">Burkholderia phymatum</name>
    <dbReference type="NCBI Taxonomy" id="391038"/>
    <lineage>
        <taxon>Bacteria</taxon>
        <taxon>Pseudomonadati</taxon>
        <taxon>Pseudomonadota</taxon>
        <taxon>Betaproteobacteria</taxon>
        <taxon>Burkholderiales</taxon>
        <taxon>Burkholderiaceae</taxon>
        <taxon>Paraburkholderia</taxon>
    </lineage>
</organism>
<keyword evidence="3" id="KW-1185">Reference proteome</keyword>
<dbReference type="HOGENOM" id="CLU_2448943_0_0_4"/>
<dbReference type="Proteomes" id="UP000001192">
    <property type="component" value="Chromosome 1"/>
</dbReference>
<evidence type="ECO:0000313" key="2">
    <source>
        <dbReference type="EMBL" id="ACC72251.1"/>
    </source>
</evidence>
<reference evidence="3" key="1">
    <citation type="journal article" date="2014" name="Stand. Genomic Sci.">
        <title>Complete genome sequence of Burkholderia phymatum STM815(T), a broad host range and efficient nitrogen-fixing symbiont of Mimosa species.</title>
        <authorList>
            <person name="Moulin L."/>
            <person name="Klonowska A."/>
            <person name="Caroline B."/>
            <person name="Booth K."/>
            <person name="Vriezen J.A."/>
            <person name="Melkonian R."/>
            <person name="James E.K."/>
            <person name="Young J.P."/>
            <person name="Bena G."/>
            <person name="Hauser L."/>
            <person name="Land M."/>
            <person name="Kyrpides N."/>
            <person name="Bruce D."/>
            <person name="Chain P."/>
            <person name="Copeland A."/>
            <person name="Pitluck S."/>
            <person name="Woyke T."/>
            <person name="Lizotte-Waniewski M."/>
            <person name="Bristow J."/>
            <person name="Riley M."/>
        </authorList>
    </citation>
    <scope>NUCLEOTIDE SEQUENCE [LARGE SCALE GENOMIC DNA]</scope>
    <source>
        <strain evidence="3">DSM 17167 / CIP 108236 / LMG 21445 / STM815</strain>
    </source>
</reference>
<dbReference type="STRING" id="391038.Bphy_3083"/>
<feature type="compositionally biased region" description="Polar residues" evidence="1">
    <location>
        <begin position="1"/>
        <end position="10"/>
    </location>
</feature>
<dbReference type="KEGG" id="bph:Bphy_3083"/>
<feature type="compositionally biased region" description="Basic and acidic residues" evidence="1">
    <location>
        <begin position="48"/>
        <end position="60"/>
    </location>
</feature>
<dbReference type="EMBL" id="CP001043">
    <property type="protein sequence ID" value="ACC72251.1"/>
    <property type="molecule type" value="Genomic_DNA"/>
</dbReference>